<dbReference type="AlphaFoldDB" id="R0I758"/>
<evidence type="ECO:0000313" key="2">
    <source>
        <dbReference type="EMBL" id="EOA81405.1"/>
    </source>
</evidence>
<reference evidence="2 3" key="2">
    <citation type="journal article" date="2013" name="PLoS Genet.">
        <title>Comparative genome structure, secondary metabolite, and effector coding capacity across Cochliobolus pathogens.</title>
        <authorList>
            <person name="Condon B.J."/>
            <person name="Leng Y."/>
            <person name="Wu D."/>
            <person name="Bushley K.E."/>
            <person name="Ohm R.A."/>
            <person name="Otillar R."/>
            <person name="Martin J."/>
            <person name="Schackwitz W."/>
            <person name="Grimwood J."/>
            <person name="MohdZainudin N."/>
            <person name="Xue C."/>
            <person name="Wang R."/>
            <person name="Manning V.A."/>
            <person name="Dhillon B."/>
            <person name="Tu Z.J."/>
            <person name="Steffenson B.J."/>
            <person name="Salamov A."/>
            <person name="Sun H."/>
            <person name="Lowry S."/>
            <person name="LaButti K."/>
            <person name="Han J."/>
            <person name="Copeland A."/>
            <person name="Lindquist E."/>
            <person name="Barry K."/>
            <person name="Schmutz J."/>
            <person name="Baker S.E."/>
            <person name="Ciuffetti L.M."/>
            <person name="Grigoriev I.V."/>
            <person name="Zhong S."/>
            <person name="Turgeon B.G."/>
        </authorList>
    </citation>
    <scope>NUCLEOTIDE SEQUENCE [LARGE SCALE GENOMIC DNA]</scope>
    <source>
        <strain evidence="3">28A</strain>
    </source>
</reference>
<dbReference type="HOGENOM" id="CLU_004184_7_2_1"/>
<sequence length="595" mass="65967">MQRPKTASPPSSRTANGFRYRPLAHADGEDFRLLCLYPGHTHDPIRCDLLHSGLDADIEYEALSYSWATEDGDDSLSHPIACAYVGDEHTADFLLTSNCASALRRLRLPAHERFLWVDAICIDHGNVPERNHQVGLMADIYAGAAQVLVYLGEEDLGFASRGLWLDSERRQLALTKLFAKRWVSRAWVIQEVALARKLLMVTGDAECALDANLMSRIRGRAKISRLKVPGPLAWDPLASAPTRDLLALLLVSRHCDSTDPRDKVYSLLGLVGERLQQLITIDYSQSVEEVLTRTAAAIIICREDFELLAYASLSLGPKHMEKGLPTWVPDWIEHQGDMTLRPQFQQAKIGPWRSLEKLSGSSTRAAELAQLDWGRVVHIPSKWPHDASLAPSIVVHAHCIATIDSTTREGMGERSRWQDAQTFARDLLALIGNGSGPFDTDPRAWPAQYKWLFDPSYTRSRSSILQSNGSSTSTSMTAEPPENIYRTAIQQFCAELASHGQNKSVLRAGMLPAVTSHEFAEGDSVWAIDGCKVPLLLRGAGTAAPGCYRIVGNCHLFALSHLDCWSTTGAGLEQRWDFDPFRHMDVLGTQTIQII</sequence>
<dbReference type="GeneID" id="19395906"/>
<name>R0I758_EXST2</name>
<dbReference type="InterPro" id="IPR052895">
    <property type="entry name" value="HetReg/Transcr_Mod"/>
</dbReference>
<dbReference type="RefSeq" id="XP_008030883.1">
    <property type="nucleotide sequence ID" value="XM_008032692.1"/>
</dbReference>
<dbReference type="InterPro" id="IPR010730">
    <property type="entry name" value="HET"/>
</dbReference>
<organism evidence="2 3">
    <name type="scientific">Exserohilum turcicum (strain 28A)</name>
    <name type="common">Northern leaf blight fungus</name>
    <name type="synonym">Setosphaeria turcica</name>
    <dbReference type="NCBI Taxonomy" id="671987"/>
    <lineage>
        <taxon>Eukaryota</taxon>
        <taxon>Fungi</taxon>
        <taxon>Dikarya</taxon>
        <taxon>Ascomycota</taxon>
        <taxon>Pezizomycotina</taxon>
        <taxon>Dothideomycetes</taxon>
        <taxon>Pleosporomycetidae</taxon>
        <taxon>Pleosporales</taxon>
        <taxon>Pleosporineae</taxon>
        <taxon>Pleosporaceae</taxon>
        <taxon>Exserohilum</taxon>
    </lineage>
</organism>
<dbReference type="EMBL" id="KB908866">
    <property type="protein sequence ID" value="EOA81405.1"/>
    <property type="molecule type" value="Genomic_DNA"/>
</dbReference>
<dbReference type="PANTHER" id="PTHR24148">
    <property type="entry name" value="ANKYRIN REPEAT DOMAIN-CONTAINING PROTEIN 39 HOMOLOG-RELATED"/>
    <property type="match status" value="1"/>
</dbReference>
<dbReference type="PANTHER" id="PTHR24148:SF81">
    <property type="entry name" value="HETEROKARYON INCOMPATIBILITY DOMAIN-CONTAINING PROTEIN"/>
    <property type="match status" value="1"/>
</dbReference>
<evidence type="ECO:0000259" key="1">
    <source>
        <dbReference type="Pfam" id="PF06985"/>
    </source>
</evidence>
<dbReference type="Proteomes" id="UP000016935">
    <property type="component" value="Unassembled WGS sequence"/>
</dbReference>
<gene>
    <name evidence="2" type="ORF">SETTUDRAFT_123103</name>
</gene>
<keyword evidence="3" id="KW-1185">Reference proteome</keyword>
<dbReference type="STRING" id="671987.R0I758"/>
<reference evidence="2 3" key="1">
    <citation type="journal article" date="2012" name="PLoS Pathog.">
        <title>Diverse lifestyles and strategies of plant pathogenesis encoded in the genomes of eighteen Dothideomycetes fungi.</title>
        <authorList>
            <person name="Ohm R.A."/>
            <person name="Feau N."/>
            <person name="Henrissat B."/>
            <person name="Schoch C.L."/>
            <person name="Horwitz B.A."/>
            <person name="Barry K.W."/>
            <person name="Condon B.J."/>
            <person name="Copeland A.C."/>
            <person name="Dhillon B."/>
            <person name="Glaser F."/>
            <person name="Hesse C.N."/>
            <person name="Kosti I."/>
            <person name="LaButti K."/>
            <person name="Lindquist E.A."/>
            <person name="Lucas S."/>
            <person name="Salamov A.A."/>
            <person name="Bradshaw R.E."/>
            <person name="Ciuffetti L."/>
            <person name="Hamelin R.C."/>
            <person name="Kema G.H.J."/>
            <person name="Lawrence C."/>
            <person name="Scott J.A."/>
            <person name="Spatafora J.W."/>
            <person name="Turgeon B.G."/>
            <person name="de Wit P.J.G.M."/>
            <person name="Zhong S."/>
            <person name="Goodwin S.B."/>
            <person name="Grigoriev I.V."/>
        </authorList>
    </citation>
    <scope>NUCLEOTIDE SEQUENCE [LARGE SCALE GENOMIC DNA]</scope>
    <source>
        <strain evidence="3">28A</strain>
    </source>
</reference>
<dbReference type="Pfam" id="PF06985">
    <property type="entry name" value="HET"/>
    <property type="match status" value="1"/>
</dbReference>
<feature type="domain" description="Heterokaryon incompatibility" evidence="1">
    <location>
        <begin position="60"/>
        <end position="191"/>
    </location>
</feature>
<evidence type="ECO:0000313" key="3">
    <source>
        <dbReference type="Proteomes" id="UP000016935"/>
    </source>
</evidence>
<accession>R0I758</accession>
<dbReference type="OrthoDB" id="2157530at2759"/>
<protein>
    <recommendedName>
        <fullName evidence="1">Heterokaryon incompatibility domain-containing protein</fullName>
    </recommendedName>
</protein>
<proteinExistence type="predicted"/>
<dbReference type="eggNOG" id="ENOG502SPDV">
    <property type="taxonomic scope" value="Eukaryota"/>
</dbReference>